<dbReference type="AlphaFoldDB" id="A0A381NF27"/>
<sequence length="246" mass="26535">MARFKNQVAIVTGSAQGIGKAVALQLGSEGALVVSVDQNEDGARTTAEECGNQSIGIHCDIGDPEQVTALHERVERDCGRLDVLVNNASIVPFIAWDDVNFDHWRQIMRVNLDGTFLMCRSSSDMMRKKEYGRIVNIISNALFAGTPNMAAYVSAKGGVFGLTRALATELGAYKITVNGVTPGLTNTEGVQGTPHKEAFEFVEMLQPIKGYNQPSDIAPAVVFLASPEAHRITGQVLNVDAGMVRW</sequence>
<dbReference type="PROSITE" id="PS00061">
    <property type="entry name" value="ADH_SHORT"/>
    <property type="match status" value="1"/>
</dbReference>
<proteinExistence type="inferred from homology"/>
<comment type="similarity">
    <text evidence="1">Belongs to the short-chain dehydrogenases/reductases (SDR) family.</text>
</comment>
<dbReference type="GO" id="GO:0032787">
    <property type="term" value="P:monocarboxylic acid metabolic process"/>
    <property type="evidence" value="ECO:0007669"/>
    <property type="project" value="UniProtKB-ARBA"/>
</dbReference>
<dbReference type="InterPro" id="IPR020904">
    <property type="entry name" value="Sc_DH/Rdtase_CS"/>
</dbReference>
<dbReference type="PRINTS" id="PR00080">
    <property type="entry name" value="SDRFAMILY"/>
</dbReference>
<dbReference type="InterPro" id="IPR036291">
    <property type="entry name" value="NAD(P)-bd_dom_sf"/>
</dbReference>
<protein>
    <recommendedName>
        <fullName evidence="3">Pyridoxal 4-dehydrogenase</fullName>
    </recommendedName>
</protein>
<accession>A0A381NF27</accession>
<name>A0A381NF27_9ZZZZ</name>
<dbReference type="SUPFAM" id="SSF51735">
    <property type="entry name" value="NAD(P)-binding Rossmann-fold domains"/>
    <property type="match status" value="1"/>
</dbReference>
<dbReference type="FunFam" id="3.40.50.720:FF:000084">
    <property type="entry name" value="Short-chain dehydrogenase reductase"/>
    <property type="match status" value="1"/>
</dbReference>
<dbReference type="PANTHER" id="PTHR42879">
    <property type="entry name" value="3-OXOACYL-(ACYL-CARRIER-PROTEIN) REDUCTASE"/>
    <property type="match status" value="1"/>
</dbReference>
<dbReference type="Gene3D" id="3.40.50.720">
    <property type="entry name" value="NAD(P)-binding Rossmann-like Domain"/>
    <property type="match status" value="1"/>
</dbReference>
<dbReference type="EMBL" id="UINC01000273">
    <property type="protein sequence ID" value="SUZ52418.1"/>
    <property type="molecule type" value="Genomic_DNA"/>
</dbReference>
<dbReference type="CDD" id="cd05233">
    <property type="entry name" value="SDR_c"/>
    <property type="match status" value="1"/>
</dbReference>
<evidence type="ECO:0000313" key="2">
    <source>
        <dbReference type="EMBL" id="SUZ52418.1"/>
    </source>
</evidence>
<evidence type="ECO:0000256" key="1">
    <source>
        <dbReference type="ARBA" id="ARBA00006484"/>
    </source>
</evidence>
<reference evidence="2" key="1">
    <citation type="submission" date="2018-05" db="EMBL/GenBank/DDBJ databases">
        <authorList>
            <person name="Lanie J.A."/>
            <person name="Ng W.-L."/>
            <person name="Kazmierczak K.M."/>
            <person name="Andrzejewski T.M."/>
            <person name="Davidsen T.M."/>
            <person name="Wayne K.J."/>
            <person name="Tettelin H."/>
            <person name="Glass J.I."/>
            <person name="Rusch D."/>
            <person name="Podicherti R."/>
            <person name="Tsui H.-C.T."/>
            <person name="Winkler M.E."/>
        </authorList>
    </citation>
    <scope>NUCLEOTIDE SEQUENCE</scope>
</reference>
<dbReference type="PANTHER" id="PTHR42879:SF2">
    <property type="entry name" value="3-OXOACYL-[ACYL-CARRIER-PROTEIN] REDUCTASE FABG"/>
    <property type="match status" value="1"/>
</dbReference>
<evidence type="ECO:0008006" key="3">
    <source>
        <dbReference type="Google" id="ProtNLM"/>
    </source>
</evidence>
<dbReference type="InterPro" id="IPR002347">
    <property type="entry name" value="SDR_fam"/>
</dbReference>
<organism evidence="2">
    <name type="scientific">marine metagenome</name>
    <dbReference type="NCBI Taxonomy" id="408172"/>
    <lineage>
        <taxon>unclassified sequences</taxon>
        <taxon>metagenomes</taxon>
        <taxon>ecological metagenomes</taxon>
    </lineage>
</organism>
<gene>
    <name evidence="2" type="ORF">METZ01_LOCUS5272</name>
</gene>
<dbReference type="Pfam" id="PF13561">
    <property type="entry name" value="adh_short_C2"/>
    <property type="match status" value="1"/>
</dbReference>
<dbReference type="InterPro" id="IPR050259">
    <property type="entry name" value="SDR"/>
</dbReference>
<dbReference type="PRINTS" id="PR00081">
    <property type="entry name" value="GDHRDH"/>
</dbReference>